<keyword evidence="7" id="KW-1185">Reference proteome</keyword>
<dbReference type="KEGG" id="gni:GNIT_1417"/>
<dbReference type="STRING" id="1085623.GNIT_1417"/>
<keyword evidence="3" id="KW-0288">FMN</keyword>
<dbReference type="PANTHER" id="PTHR33798:SF5">
    <property type="entry name" value="FLAVIN REDUCTASE LIKE DOMAIN-CONTAINING PROTEIN"/>
    <property type="match status" value="1"/>
</dbReference>
<name>G4QL65_GLANF</name>
<proteinExistence type="inferred from homology"/>
<comment type="cofactor">
    <cofactor evidence="1">
        <name>FMN</name>
        <dbReference type="ChEBI" id="CHEBI:58210"/>
    </cofactor>
</comment>
<dbReference type="SMART" id="SM00903">
    <property type="entry name" value="Flavin_Reduct"/>
    <property type="match status" value="1"/>
</dbReference>
<evidence type="ECO:0000313" key="6">
    <source>
        <dbReference type="EMBL" id="AEP29536.1"/>
    </source>
</evidence>
<dbReference type="Pfam" id="PF01613">
    <property type="entry name" value="Flavin_Reduct"/>
    <property type="match status" value="1"/>
</dbReference>
<dbReference type="AlphaFoldDB" id="G4QL65"/>
<reference evidence="6 7" key="1">
    <citation type="journal article" date="2011" name="J. Bacteriol.">
        <title>Complete genome sequence of seawater bacterium Glaciecola nitratireducens FR1064T.</title>
        <authorList>
            <person name="Bian F."/>
            <person name="Qin Q.L."/>
            <person name="Xie B.B."/>
            <person name="Shu Y.L."/>
            <person name="Zhang X.Y."/>
            <person name="Yu Y."/>
            <person name="Chen B."/>
            <person name="Chen X.L."/>
            <person name="Zhou B.C."/>
            <person name="Zhang Y.Z."/>
        </authorList>
    </citation>
    <scope>NUCLEOTIDE SEQUENCE [LARGE SCALE GENOMIC DNA]</scope>
    <source>
        <strain evidence="7">JCM 12485 / KCTC 12276 / FR1064</strain>
    </source>
</reference>
<evidence type="ECO:0000256" key="1">
    <source>
        <dbReference type="ARBA" id="ARBA00001917"/>
    </source>
</evidence>
<dbReference type="GO" id="GO:0010181">
    <property type="term" value="F:FMN binding"/>
    <property type="evidence" value="ECO:0007669"/>
    <property type="project" value="InterPro"/>
</dbReference>
<dbReference type="RefSeq" id="WP_014108410.1">
    <property type="nucleotide sequence ID" value="NC_016041.1"/>
</dbReference>
<dbReference type="eggNOG" id="COG1853">
    <property type="taxonomic scope" value="Bacteria"/>
</dbReference>
<dbReference type="GO" id="GO:0016646">
    <property type="term" value="F:oxidoreductase activity, acting on the CH-NH group of donors, NAD or NADP as acceptor"/>
    <property type="evidence" value="ECO:0007669"/>
    <property type="project" value="UniProtKB-ARBA"/>
</dbReference>
<dbReference type="InterPro" id="IPR002563">
    <property type="entry name" value="Flavin_Rdtase-like_dom"/>
</dbReference>
<dbReference type="InterPro" id="IPR012349">
    <property type="entry name" value="Split_barrel_FMN-bd"/>
</dbReference>
<dbReference type="Proteomes" id="UP000009282">
    <property type="component" value="Chromosome"/>
</dbReference>
<evidence type="ECO:0000313" key="7">
    <source>
        <dbReference type="Proteomes" id="UP000009282"/>
    </source>
</evidence>
<dbReference type="HOGENOM" id="CLU_059021_3_1_6"/>
<evidence type="ECO:0000256" key="3">
    <source>
        <dbReference type="ARBA" id="ARBA00022643"/>
    </source>
</evidence>
<comment type="similarity">
    <text evidence="4">Belongs to the flavoredoxin family.</text>
</comment>
<accession>G4QL65</accession>
<evidence type="ECO:0000259" key="5">
    <source>
        <dbReference type="SMART" id="SM00903"/>
    </source>
</evidence>
<dbReference type="OrthoDB" id="9794638at2"/>
<sequence>MNIELNNMSSTAVYHLMTQTVIPRPIAWVLSKNNDDSLNFAPFSYFNAVCSDPPLCMLSMGKKPDGSTKDTVANLVEEAYCVVHIAHAQQAEVVTATAATLNYGESEIEANQIKLVDHAGWPLQRVADCPIAYLCKVHSTQQIGNVQQQIIFVEAIELYIDDKAVTKSNNRIQVDALKVNPLARLGASQYANLGEVFTKSRPS</sequence>
<dbReference type="EMBL" id="CP003060">
    <property type="protein sequence ID" value="AEP29536.1"/>
    <property type="molecule type" value="Genomic_DNA"/>
</dbReference>
<dbReference type="Gene3D" id="2.30.110.10">
    <property type="entry name" value="Electron Transport, Fmn-binding Protein, Chain A"/>
    <property type="match status" value="1"/>
</dbReference>
<gene>
    <name evidence="6" type="ordered locus">GNIT_1417</name>
</gene>
<keyword evidence="2" id="KW-0285">Flavoprotein</keyword>
<dbReference type="SUPFAM" id="SSF50475">
    <property type="entry name" value="FMN-binding split barrel"/>
    <property type="match status" value="1"/>
</dbReference>
<dbReference type="PANTHER" id="PTHR33798">
    <property type="entry name" value="FLAVOPROTEIN OXYGENASE"/>
    <property type="match status" value="1"/>
</dbReference>
<evidence type="ECO:0000256" key="4">
    <source>
        <dbReference type="ARBA" id="ARBA00038054"/>
    </source>
</evidence>
<feature type="domain" description="Flavin reductase like" evidence="5">
    <location>
        <begin position="19"/>
        <end position="171"/>
    </location>
</feature>
<protein>
    <submittedName>
        <fullName evidence="6">Conserved protein/domain typically associated with flavoprotein oxygenase, DIM6/NTAB family</fullName>
    </submittedName>
</protein>
<organism evidence="6 7">
    <name type="scientific">Glaciecola nitratireducens (strain JCM 12485 / KCTC 12276 / FR1064)</name>
    <dbReference type="NCBI Taxonomy" id="1085623"/>
    <lineage>
        <taxon>Bacteria</taxon>
        <taxon>Pseudomonadati</taxon>
        <taxon>Pseudomonadota</taxon>
        <taxon>Gammaproteobacteria</taxon>
        <taxon>Alteromonadales</taxon>
        <taxon>Alteromonadaceae</taxon>
        <taxon>Brumicola</taxon>
    </lineage>
</organism>
<evidence type="ECO:0000256" key="2">
    <source>
        <dbReference type="ARBA" id="ARBA00022630"/>
    </source>
</evidence>